<evidence type="ECO:0000313" key="1">
    <source>
        <dbReference type="EMBL" id="KAF0723215.1"/>
    </source>
</evidence>
<dbReference type="GO" id="GO:0055085">
    <property type="term" value="P:transmembrane transport"/>
    <property type="evidence" value="ECO:0007669"/>
    <property type="project" value="InterPro"/>
</dbReference>
<dbReference type="Pfam" id="PF01459">
    <property type="entry name" value="Porin_3"/>
    <property type="match status" value="1"/>
</dbReference>
<keyword evidence="2" id="KW-1185">Reference proteome</keyword>
<dbReference type="InterPro" id="IPR023614">
    <property type="entry name" value="Porin_dom_sf"/>
</dbReference>
<protein>
    <recommendedName>
        <fullName evidence="3">Mitochondrial import receptor subunit TOM40</fullName>
    </recommendedName>
</protein>
<organism evidence="1 2">
    <name type="scientific">Aphanomyces euteiches</name>
    <dbReference type="NCBI Taxonomy" id="100861"/>
    <lineage>
        <taxon>Eukaryota</taxon>
        <taxon>Sar</taxon>
        <taxon>Stramenopiles</taxon>
        <taxon>Oomycota</taxon>
        <taxon>Saprolegniomycetes</taxon>
        <taxon>Saprolegniales</taxon>
        <taxon>Verrucalvaceae</taxon>
        <taxon>Aphanomyces</taxon>
    </lineage>
</organism>
<evidence type="ECO:0008006" key="3">
    <source>
        <dbReference type="Google" id="ProtNLM"/>
    </source>
</evidence>
<name>A0A6G0W7I9_9STRA</name>
<dbReference type="InterPro" id="IPR027246">
    <property type="entry name" value="Porin_Euk/Tom40"/>
</dbReference>
<accession>A0A6G0W7I9</accession>
<dbReference type="AlphaFoldDB" id="A0A6G0W7I9"/>
<sequence>MDGRVFLTDLVDVSQLPDVPWAGTDEKQDSLAKKSSLFPHPALSGCFVHLRSPSKQLELCTSMVKNSTLAASLSQRFALQSPNDGSVIRGIVALHSKHRLSLRAEMDTASWGTFTLSALECGQKAVGIAPNARIGFKGTADVPYFASLKSSLECAVDVVNGPSVEFGVVTGTPAFCVGLGARINSGMEFMESRTLQQKVEKWVALARYVASDVVAVGTVQDLGNIWRCQIRQRVTSDFEVSSEMEYQLKRGTVVMKGQCHKELNLRESLFGTLDSAGVVGMAYQCRVSPFLNVALSGRVNLLQLETDSHQVGLTFQIG</sequence>
<dbReference type="GO" id="GO:0005741">
    <property type="term" value="C:mitochondrial outer membrane"/>
    <property type="evidence" value="ECO:0007669"/>
    <property type="project" value="InterPro"/>
</dbReference>
<comment type="caution">
    <text evidence="1">The sequence shown here is derived from an EMBL/GenBank/DDBJ whole genome shotgun (WGS) entry which is preliminary data.</text>
</comment>
<gene>
    <name evidence="1" type="ORF">Ae201684_017832</name>
</gene>
<dbReference type="Gene3D" id="2.40.160.10">
    <property type="entry name" value="Porin"/>
    <property type="match status" value="1"/>
</dbReference>
<proteinExistence type="predicted"/>
<dbReference type="EMBL" id="VJMJ01000313">
    <property type="protein sequence ID" value="KAF0723215.1"/>
    <property type="molecule type" value="Genomic_DNA"/>
</dbReference>
<reference evidence="1 2" key="1">
    <citation type="submission" date="2019-07" db="EMBL/GenBank/DDBJ databases">
        <title>Genomics analysis of Aphanomyces spp. identifies a new class of oomycete effector associated with host adaptation.</title>
        <authorList>
            <person name="Gaulin E."/>
        </authorList>
    </citation>
    <scope>NUCLEOTIDE SEQUENCE [LARGE SCALE GENOMIC DNA]</scope>
    <source>
        <strain evidence="1 2">ATCC 201684</strain>
    </source>
</reference>
<dbReference type="VEuPathDB" id="FungiDB:AeMF1_009492"/>
<evidence type="ECO:0000313" key="2">
    <source>
        <dbReference type="Proteomes" id="UP000481153"/>
    </source>
</evidence>
<dbReference type="Proteomes" id="UP000481153">
    <property type="component" value="Unassembled WGS sequence"/>
</dbReference>